<protein>
    <recommendedName>
        <fullName evidence="5">TNase-like domain-containing protein</fullName>
    </recommendedName>
</protein>
<evidence type="ECO:0000259" key="5">
    <source>
        <dbReference type="PROSITE" id="PS50830"/>
    </source>
</evidence>
<dbReference type="PANTHER" id="PTHR12302">
    <property type="entry name" value="EBNA2 BINDING PROTEIN P100"/>
    <property type="match status" value="1"/>
</dbReference>
<keyword evidence="1" id="KW-0540">Nuclease</keyword>
<dbReference type="PANTHER" id="PTHR12302:SF3">
    <property type="entry name" value="SERINE_THREONINE-PROTEIN KINASE 31"/>
    <property type="match status" value="1"/>
</dbReference>
<keyword evidence="4" id="KW-0732">Signal</keyword>
<feature type="signal peptide" evidence="4">
    <location>
        <begin position="1"/>
        <end position="27"/>
    </location>
</feature>
<proteinExistence type="predicted"/>
<feature type="domain" description="TNase-like" evidence="5">
    <location>
        <begin position="39"/>
        <end position="185"/>
    </location>
</feature>
<dbReference type="PROSITE" id="PS50830">
    <property type="entry name" value="TNASE_3"/>
    <property type="match status" value="1"/>
</dbReference>
<keyword evidence="3" id="KW-0378">Hydrolase</keyword>
<keyword evidence="2" id="KW-0255">Endonuclease</keyword>
<feature type="chain" id="PRO_5009533425" description="TNase-like domain-containing protein" evidence="4">
    <location>
        <begin position="28"/>
        <end position="185"/>
    </location>
</feature>
<dbReference type="EMBL" id="MGFH01000216">
    <property type="protein sequence ID" value="OGM02130.1"/>
    <property type="molecule type" value="Genomic_DNA"/>
</dbReference>
<dbReference type="AlphaFoldDB" id="A0A1F7WH76"/>
<dbReference type="InterPro" id="IPR016071">
    <property type="entry name" value="Staphylococal_nuclease_OB-fold"/>
</dbReference>
<evidence type="ECO:0000256" key="3">
    <source>
        <dbReference type="ARBA" id="ARBA00022801"/>
    </source>
</evidence>
<evidence type="ECO:0000256" key="2">
    <source>
        <dbReference type="ARBA" id="ARBA00022759"/>
    </source>
</evidence>
<sequence>MAFNFKAFNFKKTYRVLLLLAVLSPLASFLPASPVKSRAAETITVIKVVDGDTITIDYKGTRENVRLIGIDTPESIAGKKARRDSKRSHKDMNEILRSGKTAAEFTKKLAVPGDNISIEFDAEKRDRYGRLLGYVFLADGRMLNEEIISNGYASVLTIPPNVKYQERFLEAYRRARRNGLGLWKE</sequence>
<dbReference type="Gene3D" id="2.40.50.90">
    <property type="match status" value="1"/>
</dbReference>
<dbReference type="GO" id="GO:0016787">
    <property type="term" value="F:hydrolase activity"/>
    <property type="evidence" value="ECO:0007669"/>
    <property type="project" value="UniProtKB-KW"/>
</dbReference>
<evidence type="ECO:0000256" key="4">
    <source>
        <dbReference type="SAM" id="SignalP"/>
    </source>
</evidence>
<dbReference type="InterPro" id="IPR002071">
    <property type="entry name" value="Thermonucl_AS"/>
</dbReference>
<dbReference type="SUPFAM" id="SSF50199">
    <property type="entry name" value="Staphylococcal nuclease"/>
    <property type="match status" value="1"/>
</dbReference>
<dbReference type="GO" id="GO:0003676">
    <property type="term" value="F:nucleic acid binding"/>
    <property type="evidence" value="ECO:0007669"/>
    <property type="project" value="InterPro"/>
</dbReference>
<accession>A0A1F7WH76</accession>
<reference evidence="6 7" key="1">
    <citation type="journal article" date="2016" name="Nat. Commun.">
        <title>Thousands of microbial genomes shed light on interconnected biogeochemical processes in an aquifer system.</title>
        <authorList>
            <person name="Anantharaman K."/>
            <person name="Brown C.T."/>
            <person name="Hug L.A."/>
            <person name="Sharon I."/>
            <person name="Castelle C.J."/>
            <person name="Probst A.J."/>
            <person name="Thomas B.C."/>
            <person name="Singh A."/>
            <person name="Wilkins M.J."/>
            <person name="Karaoz U."/>
            <person name="Brodie E.L."/>
            <person name="Williams K.H."/>
            <person name="Hubbard S.S."/>
            <person name="Banfield J.F."/>
        </authorList>
    </citation>
    <scope>NUCLEOTIDE SEQUENCE [LARGE SCALE GENOMIC DNA]</scope>
</reference>
<dbReference type="PROSITE" id="PS01123">
    <property type="entry name" value="TNASE_1"/>
    <property type="match status" value="1"/>
</dbReference>
<dbReference type="Pfam" id="PF00565">
    <property type="entry name" value="SNase"/>
    <property type="match status" value="1"/>
</dbReference>
<gene>
    <name evidence="6" type="ORF">A2008_09965</name>
</gene>
<evidence type="ECO:0000256" key="1">
    <source>
        <dbReference type="ARBA" id="ARBA00022722"/>
    </source>
</evidence>
<dbReference type="InterPro" id="IPR035437">
    <property type="entry name" value="SNase_OB-fold_sf"/>
</dbReference>
<dbReference type="STRING" id="1817813.A2008_09965"/>
<dbReference type="PROSITE" id="PS01284">
    <property type="entry name" value="TNASE_2"/>
    <property type="match status" value="1"/>
</dbReference>
<comment type="caution">
    <text evidence="6">The sequence shown here is derived from an EMBL/GenBank/DDBJ whole genome shotgun (WGS) entry which is preliminary data.</text>
</comment>
<dbReference type="GO" id="GO:0004519">
    <property type="term" value="F:endonuclease activity"/>
    <property type="evidence" value="ECO:0007669"/>
    <property type="project" value="UniProtKB-KW"/>
</dbReference>
<evidence type="ECO:0000313" key="7">
    <source>
        <dbReference type="Proteomes" id="UP000178735"/>
    </source>
</evidence>
<dbReference type="SMART" id="SM00318">
    <property type="entry name" value="SNc"/>
    <property type="match status" value="1"/>
</dbReference>
<evidence type="ECO:0000313" key="6">
    <source>
        <dbReference type="EMBL" id="OGM02130.1"/>
    </source>
</evidence>
<name>A0A1F7WH76_9BACT</name>
<dbReference type="Proteomes" id="UP000178735">
    <property type="component" value="Unassembled WGS sequence"/>
</dbReference>
<organism evidence="6 7">
    <name type="scientific">Candidatus Wallbacteria bacterium GWC2_49_35</name>
    <dbReference type="NCBI Taxonomy" id="1817813"/>
    <lineage>
        <taxon>Bacteria</taxon>
        <taxon>Candidatus Walliibacteriota</taxon>
    </lineage>
</organism>